<reference evidence="1" key="1">
    <citation type="submission" date="2011-11" db="EMBL/GenBank/DDBJ databases">
        <title>The Genome Sequence of Fusarium oxysporum PHW808.</title>
        <authorList>
            <consortium name="The Broad Institute Genome Sequencing Platform"/>
            <person name="Ma L.-J."/>
            <person name="Gale L.R."/>
            <person name="Schwartz D.C."/>
            <person name="Zhou S."/>
            <person name="Corby-Kistler H."/>
            <person name="Young S.K."/>
            <person name="Zeng Q."/>
            <person name="Gargeya S."/>
            <person name="Fitzgerald M."/>
            <person name="Haas B."/>
            <person name="Abouelleil A."/>
            <person name="Alvarado L."/>
            <person name="Arachchi H.M."/>
            <person name="Berlin A."/>
            <person name="Brown A."/>
            <person name="Chapman S.B."/>
            <person name="Chen Z."/>
            <person name="Dunbar C."/>
            <person name="Freedman E."/>
            <person name="Gearin G."/>
            <person name="Goldberg J."/>
            <person name="Griggs A."/>
            <person name="Gujja S."/>
            <person name="Heiman D."/>
            <person name="Howarth C."/>
            <person name="Larson L."/>
            <person name="Lui A."/>
            <person name="MacDonald P.J.P."/>
            <person name="Montmayeur A."/>
            <person name="Murphy C."/>
            <person name="Neiman D."/>
            <person name="Pearson M."/>
            <person name="Priest M."/>
            <person name="Roberts A."/>
            <person name="Saif S."/>
            <person name="Shea T."/>
            <person name="Shenoy N."/>
            <person name="Sisk P."/>
            <person name="Stolte C."/>
            <person name="Sykes S."/>
            <person name="Wortman J."/>
            <person name="Nusbaum C."/>
            <person name="Birren B."/>
        </authorList>
    </citation>
    <scope>NUCLEOTIDE SEQUENCE [LARGE SCALE GENOMIC DNA]</scope>
    <source>
        <strain evidence="1">54008</strain>
    </source>
</reference>
<protein>
    <submittedName>
        <fullName evidence="1">Uncharacterized protein</fullName>
    </submittedName>
</protein>
<sequence length="83" mass="9303">MVGFIRILSMTGRPMLSVVQLVRLRNFRSRKSKRMAFRLLNPVNLSKSCAITATTGIKTSSTGLLLLVPMEELRLQPITAMQI</sequence>
<proteinExistence type="predicted"/>
<dbReference type="AlphaFoldDB" id="X0GZ16"/>
<evidence type="ECO:0000313" key="1">
    <source>
        <dbReference type="EMBL" id="EXL65140.1"/>
    </source>
</evidence>
<accession>X0GZ16</accession>
<dbReference type="EMBL" id="JH659195">
    <property type="protein sequence ID" value="EXL65140.1"/>
    <property type="molecule type" value="Genomic_DNA"/>
</dbReference>
<organism evidence="1">
    <name type="scientific">Fusarium oxysporum f. sp. conglutinans race 2 54008</name>
    <dbReference type="NCBI Taxonomy" id="1089457"/>
    <lineage>
        <taxon>Eukaryota</taxon>
        <taxon>Fungi</taxon>
        <taxon>Dikarya</taxon>
        <taxon>Ascomycota</taxon>
        <taxon>Pezizomycotina</taxon>
        <taxon>Sordariomycetes</taxon>
        <taxon>Hypocreomycetidae</taxon>
        <taxon>Hypocreales</taxon>
        <taxon>Nectriaceae</taxon>
        <taxon>Fusarium</taxon>
        <taxon>Fusarium oxysporum species complex</taxon>
    </lineage>
</organism>
<reference evidence="1" key="2">
    <citation type="submission" date="2012-05" db="EMBL/GenBank/DDBJ databases">
        <title>The Genome Annotation of Fusarium oxysporum PHW808.</title>
        <authorList>
            <consortium name="The Broad Institute Genomics Platform"/>
            <person name="Ma L.-J."/>
            <person name="Corby-Kistler H."/>
            <person name="Broz K."/>
            <person name="Gale L.R."/>
            <person name="Jonkers W."/>
            <person name="O'Donnell K."/>
            <person name="Ploetz R."/>
            <person name="Steinberg C."/>
            <person name="Schwartz D.C."/>
            <person name="VanEtten H."/>
            <person name="Zhou S."/>
            <person name="Young S.K."/>
            <person name="Zeng Q."/>
            <person name="Gargeya S."/>
            <person name="Fitzgerald M."/>
            <person name="Abouelleil A."/>
            <person name="Alvarado L."/>
            <person name="Chapman S.B."/>
            <person name="Gainer-Dewar J."/>
            <person name="Goldberg J."/>
            <person name="Griggs A."/>
            <person name="Gujja S."/>
            <person name="Hansen M."/>
            <person name="Howarth C."/>
            <person name="Imamovic A."/>
            <person name="Ireland A."/>
            <person name="Larimer J."/>
            <person name="McCowan C."/>
            <person name="Murphy C."/>
            <person name="Pearson M."/>
            <person name="Poon T.W."/>
            <person name="Priest M."/>
            <person name="Roberts A."/>
            <person name="Saif S."/>
            <person name="Shea T."/>
            <person name="Sykes S."/>
            <person name="Wortman J."/>
            <person name="Nusbaum C."/>
            <person name="Birren B."/>
        </authorList>
    </citation>
    <scope>NUCLEOTIDE SEQUENCE</scope>
    <source>
        <strain evidence="1">54008</strain>
    </source>
</reference>
<gene>
    <name evidence="1" type="ORF">FOPG_18624</name>
</gene>
<dbReference type="Proteomes" id="UP000030676">
    <property type="component" value="Unassembled WGS sequence"/>
</dbReference>
<dbReference type="HOGENOM" id="CLU_2542659_0_0_1"/>
<name>X0GZ16_FUSOX</name>